<accession>B4W3Y9</accession>
<dbReference type="EMBL" id="DS989876">
    <property type="protein sequence ID" value="EDX71073.1"/>
    <property type="molecule type" value="Genomic_DNA"/>
</dbReference>
<feature type="signal peptide" evidence="1">
    <location>
        <begin position="1"/>
        <end position="40"/>
    </location>
</feature>
<feature type="chain" id="PRO_5002827679" description="FecR protein domain-containing protein" evidence="1">
    <location>
        <begin position="41"/>
        <end position="252"/>
    </location>
</feature>
<keyword evidence="3" id="KW-1185">Reference proteome</keyword>
<keyword evidence="1" id="KW-0732">Signal</keyword>
<evidence type="ECO:0000313" key="2">
    <source>
        <dbReference type="EMBL" id="EDX71073.1"/>
    </source>
</evidence>
<dbReference type="HOGENOM" id="CLU_096371_0_0_3"/>
<evidence type="ECO:0008006" key="4">
    <source>
        <dbReference type="Google" id="ProtNLM"/>
    </source>
</evidence>
<protein>
    <recommendedName>
        <fullName evidence="4">FecR protein domain-containing protein</fullName>
    </recommendedName>
</protein>
<dbReference type="Proteomes" id="UP000003835">
    <property type="component" value="Unassembled WGS sequence"/>
</dbReference>
<reference evidence="2 3" key="1">
    <citation type="submission" date="2008-07" db="EMBL/GenBank/DDBJ databases">
        <authorList>
            <person name="Tandeau de Marsac N."/>
            <person name="Ferriera S."/>
            <person name="Johnson J."/>
            <person name="Kravitz S."/>
            <person name="Beeson K."/>
            <person name="Sutton G."/>
            <person name="Rogers Y.-H."/>
            <person name="Friedman R."/>
            <person name="Frazier M."/>
            <person name="Venter J.C."/>
        </authorList>
    </citation>
    <scope>NUCLEOTIDE SEQUENCE [LARGE SCALE GENOMIC DNA]</scope>
    <source>
        <strain evidence="2 3">PCC 7420</strain>
    </source>
</reference>
<dbReference type="AlphaFoldDB" id="B4W3Y9"/>
<evidence type="ECO:0000256" key="1">
    <source>
        <dbReference type="SAM" id="SignalP"/>
    </source>
</evidence>
<dbReference type="RefSeq" id="WP_006105984.1">
    <property type="nucleotide sequence ID" value="NZ_DS989876.1"/>
</dbReference>
<organism evidence="2 3">
    <name type="scientific">Coleofasciculus chthonoplastes PCC 7420</name>
    <dbReference type="NCBI Taxonomy" id="118168"/>
    <lineage>
        <taxon>Bacteria</taxon>
        <taxon>Bacillati</taxon>
        <taxon>Cyanobacteriota</taxon>
        <taxon>Cyanophyceae</taxon>
        <taxon>Coleofasciculales</taxon>
        <taxon>Coleofasciculaceae</taxon>
        <taxon>Coleofasciculus</taxon>
    </lineage>
</organism>
<sequence>MTSSFYHKLNRLILSGTTTTILATTSLTSFFLTASRPAQANPEVDLYTLCTKFPLNSRCEGYEPPVSLKQRSGHEGICALTSGETDLSGKCKISLTEGIITAYIEQGDRLAVLDDERPTQEITVAVSNVDTLTYQEGKKANVGRLIGNTLLFGVLGAVFTKPDKIAQIEVGFTGESNPATTQVLTLVTERELGLTLRSNLERLTGIFAEIPAEERPESQEATVDNSETYSTDLDEFCESYPHNSRCHNSTDE</sequence>
<evidence type="ECO:0000313" key="3">
    <source>
        <dbReference type="Proteomes" id="UP000003835"/>
    </source>
</evidence>
<name>B4W3Y9_9CYAN</name>
<proteinExistence type="predicted"/>
<dbReference type="OrthoDB" id="513090at2"/>
<gene>
    <name evidence="2" type="ORF">MC7420_4260</name>
</gene>